<dbReference type="PANTHER" id="PTHR31630:SF6">
    <property type="entry name" value="PHYTANOYL-COA DIOXYGENASE-RELATED"/>
    <property type="match status" value="1"/>
</dbReference>
<dbReference type="InterPro" id="IPR008775">
    <property type="entry name" value="Phytyl_CoA_dOase-like"/>
</dbReference>
<dbReference type="SUPFAM" id="SSF51197">
    <property type="entry name" value="Clavaminate synthase-like"/>
    <property type="match status" value="1"/>
</dbReference>
<evidence type="ECO:0000313" key="1">
    <source>
        <dbReference type="EMBL" id="CAD9975071.1"/>
    </source>
</evidence>
<dbReference type="Pfam" id="PF05721">
    <property type="entry name" value="PhyH"/>
    <property type="match status" value="1"/>
</dbReference>
<protein>
    <recommendedName>
        <fullName evidence="2">Phytanoyl-CoA dioxygenase</fullName>
    </recommendedName>
</protein>
<dbReference type="EMBL" id="HBHT01024018">
    <property type="protein sequence ID" value="CAD9975071.1"/>
    <property type="molecule type" value="Transcribed_RNA"/>
</dbReference>
<evidence type="ECO:0008006" key="2">
    <source>
        <dbReference type="Google" id="ProtNLM"/>
    </source>
</evidence>
<proteinExistence type="predicted"/>
<dbReference type="AlphaFoldDB" id="A0A7S2YG24"/>
<organism evidence="1">
    <name type="scientific">Entomoneis paludosa</name>
    <dbReference type="NCBI Taxonomy" id="265537"/>
    <lineage>
        <taxon>Eukaryota</taxon>
        <taxon>Sar</taxon>
        <taxon>Stramenopiles</taxon>
        <taxon>Ochrophyta</taxon>
        <taxon>Bacillariophyta</taxon>
        <taxon>Bacillariophyceae</taxon>
        <taxon>Bacillariophycidae</taxon>
        <taxon>Entomoneidaceae</taxon>
        <taxon>Entomoneis</taxon>
    </lineage>
</organism>
<name>A0A7S2YG24_9STRA</name>
<accession>A0A7S2YG24</accession>
<sequence length="356" mass="39887">MLEVPLDEEDWRYHQSFTVQELEQNDSDGSTNSQNEALDFFQCYGFVIVRDVISHSPAILEDMLDLLQEQDGSGQLDRNDPSTWKNLSRFGMPTNGSKALFRPALLRLRQDRNICRAFGAVLQADYQSDIICGHDRWLLHRPNAATTESKPWSPSPKNVHLDLNPYAFDNPDASQPILHQLSQLRYNDSTHKDNLGDFISENMLVHNSMGLCVQGLINLLDLPLGGPGSGTIVIPGSHVPGQWPPLRPPINAAAAAHGASMQYRCDDDWASRATNVALRPGSLLIWNQRLIHGSTPNRQAHQLRAAVPLRFFHKTILRQQPARAARRAATIRKQLNKCQFPDELTPLGRSVFGLTL</sequence>
<dbReference type="PANTHER" id="PTHR31630">
    <property type="entry name" value="PHYTANOYL-COA DIOXYGENASE-RELATED-RELATED"/>
    <property type="match status" value="1"/>
</dbReference>
<dbReference type="Gene3D" id="2.60.120.620">
    <property type="entry name" value="q2cbj1_9rhob like domain"/>
    <property type="match status" value="1"/>
</dbReference>
<gene>
    <name evidence="1" type="ORF">APAL1065_LOCUS16132</name>
</gene>
<reference evidence="1" key="1">
    <citation type="submission" date="2021-01" db="EMBL/GenBank/DDBJ databases">
        <authorList>
            <person name="Corre E."/>
            <person name="Pelletier E."/>
            <person name="Niang G."/>
            <person name="Scheremetjew M."/>
            <person name="Finn R."/>
            <person name="Kale V."/>
            <person name="Holt S."/>
            <person name="Cochrane G."/>
            <person name="Meng A."/>
            <person name="Brown T."/>
            <person name="Cohen L."/>
        </authorList>
    </citation>
    <scope>NUCLEOTIDE SEQUENCE</scope>
    <source>
        <strain evidence="1">CCMP125</strain>
    </source>
</reference>